<name>A0ABM6IEZ4_9RHOB</name>
<reference evidence="1 2" key="1">
    <citation type="submission" date="2017-01" db="EMBL/GenBank/DDBJ databases">
        <title>The complete genome sequence of a sulfur-oxidizing marine bacterium Thioclava sp. 25B10_4T.</title>
        <authorList>
            <person name="Liu Y."/>
            <person name="Lai Q."/>
            <person name="Shao Z."/>
        </authorList>
    </citation>
    <scope>NUCLEOTIDE SEQUENCE [LARGE SCALE GENOMIC DNA]</scope>
    <source>
        <strain evidence="1 2">25B10_4</strain>
    </source>
</reference>
<dbReference type="EMBL" id="CP019437">
    <property type="protein sequence ID" value="AQS47291.1"/>
    <property type="molecule type" value="Genomic_DNA"/>
</dbReference>
<dbReference type="RefSeq" id="WP_075776434.1">
    <property type="nucleotide sequence ID" value="NZ_CP019437.1"/>
</dbReference>
<evidence type="ECO:0000313" key="1">
    <source>
        <dbReference type="EMBL" id="AQS47291.1"/>
    </source>
</evidence>
<accession>A0ABM6IEZ4</accession>
<keyword evidence="2" id="KW-1185">Reference proteome</keyword>
<proteinExistence type="predicted"/>
<sequence>MTEPSIEIEYLDDGAIRLRKGAWSDKVPRSQIERWADHYELMHRNNSNAGYLEMARALREARAKFLL</sequence>
<gene>
    <name evidence="1" type="ORF">BMG03_05385</name>
</gene>
<evidence type="ECO:0000313" key="2">
    <source>
        <dbReference type="Proteomes" id="UP000185622"/>
    </source>
</evidence>
<dbReference type="Proteomes" id="UP000185622">
    <property type="component" value="Chromosome"/>
</dbReference>
<organism evidence="1 2">
    <name type="scientific">Thioclava nitratireducens</name>
    <dbReference type="NCBI Taxonomy" id="1915078"/>
    <lineage>
        <taxon>Bacteria</taxon>
        <taxon>Pseudomonadati</taxon>
        <taxon>Pseudomonadota</taxon>
        <taxon>Alphaproteobacteria</taxon>
        <taxon>Rhodobacterales</taxon>
        <taxon>Paracoccaceae</taxon>
        <taxon>Thioclava</taxon>
    </lineage>
</organism>
<protein>
    <submittedName>
        <fullName evidence="1">Uncharacterized protein</fullName>
    </submittedName>
</protein>